<sequence>MSLSESDNPCLTVNLQVLAKTIKKLRQFGLSDEQIAEALELPLEVVKQVNLEE</sequence>
<reference evidence="1" key="2">
    <citation type="journal article" date="2022" name="Microbiol. Resour. Announc.">
        <title>Metagenome Sequencing to Explore Phylogenomics of Terrestrial Cyanobacteria.</title>
        <authorList>
            <person name="Ward R.D."/>
            <person name="Stajich J.E."/>
            <person name="Johansen J.R."/>
            <person name="Huntemann M."/>
            <person name="Clum A."/>
            <person name="Foster B."/>
            <person name="Foster B."/>
            <person name="Roux S."/>
            <person name="Palaniappan K."/>
            <person name="Varghese N."/>
            <person name="Mukherjee S."/>
            <person name="Reddy T.B.K."/>
            <person name="Daum C."/>
            <person name="Copeland A."/>
            <person name="Chen I.A."/>
            <person name="Ivanova N.N."/>
            <person name="Kyrpides N.C."/>
            <person name="Shapiro N."/>
            <person name="Eloe-Fadrosh E.A."/>
            <person name="Pietrasiak N."/>
        </authorList>
    </citation>
    <scope>NUCLEOTIDE SEQUENCE</scope>
    <source>
        <strain evidence="1">CPER-KK1</strain>
    </source>
</reference>
<reference evidence="1" key="1">
    <citation type="submission" date="2021-05" db="EMBL/GenBank/DDBJ databases">
        <authorList>
            <person name="Pietrasiak N."/>
            <person name="Ward R."/>
            <person name="Stajich J.E."/>
            <person name="Kurbessoian T."/>
        </authorList>
    </citation>
    <scope>NUCLEOTIDE SEQUENCE</scope>
    <source>
        <strain evidence="1">CPER-KK1</strain>
    </source>
</reference>
<dbReference type="EMBL" id="JAHHIF010000103">
    <property type="protein sequence ID" value="MBW4549473.1"/>
    <property type="molecule type" value="Genomic_DNA"/>
</dbReference>
<accession>A0A951PVG9</accession>
<evidence type="ECO:0000313" key="1">
    <source>
        <dbReference type="EMBL" id="MBW4549473.1"/>
    </source>
</evidence>
<evidence type="ECO:0000313" key="2">
    <source>
        <dbReference type="Proteomes" id="UP000753908"/>
    </source>
</evidence>
<gene>
    <name evidence="1" type="ORF">KME25_34515</name>
</gene>
<comment type="caution">
    <text evidence="1">The sequence shown here is derived from an EMBL/GenBank/DDBJ whole genome shotgun (WGS) entry which is preliminary data.</text>
</comment>
<dbReference type="Proteomes" id="UP000753908">
    <property type="component" value="Unassembled WGS sequence"/>
</dbReference>
<dbReference type="AlphaFoldDB" id="A0A951PVG9"/>
<name>A0A951PVG9_9CYAN</name>
<proteinExistence type="predicted"/>
<protein>
    <submittedName>
        <fullName evidence="1">Uncharacterized protein</fullName>
    </submittedName>
</protein>
<organism evidence="1 2">
    <name type="scientific">Symplocastrum torsivum CPER-KK1</name>
    <dbReference type="NCBI Taxonomy" id="450513"/>
    <lineage>
        <taxon>Bacteria</taxon>
        <taxon>Bacillati</taxon>
        <taxon>Cyanobacteriota</taxon>
        <taxon>Cyanophyceae</taxon>
        <taxon>Oscillatoriophycideae</taxon>
        <taxon>Oscillatoriales</taxon>
        <taxon>Microcoleaceae</taxon>
        <taxon>Symplocastrum</taxon>
    </lineage>
</organism>